<dbReference type="EMBL" id="CAXKWB010015752">
    <property type="protein sequence ID" value="CAL4114337.1"/>
    <property type="molecule type" value="Genomic_DNA"/>
</dbReference>
<evidence type="ECO:0000313" key="7">
    <source>
        <dbReference type="EMBL" id="CAL4114337.1"/>
    </source>
</evidence>
<dbReference type="AlphaFoldDB" id="A0AAV2R6A7"/>
<dbReference type="GO" id="GO:0004521">
    <property type="term" value="F:RNA endonuclease activity"/>
    <property type="evidence" value="ECO:0007669"/>
    <property type="project" value="TreeGrafter"/>
</dbReference>
<dbReference type="InterPro" id="IPR040255">
    <property type="entry name" value="Non-specific_endonuclease"/>
</dbReference>
<feature type="domain" description="DNA/RNA non-specific endonuclease/pyrophosphatase/phosphodiesterase" evidence="6">
    <location>
        <begin position="108"/>
        <end position="349"/>
    </location>
</feature>
<dbReference type="GO" id="GO:0046872">
    <property type="term" value="F:metal ion binding"/>
    <property type="evidence" value="ECO:0007669"/>
    <property type="project" value="UniProtKB-KW"/>
</dbReference>
<dbReference type="GO" id="GO:0005634">
    <property type="term" value="C:nucleus"/>
    <property type="evidence" value="ECO:0007669"/>
    <property type="project" value="TreeGrafter"/>
</dbReference>
<dbReference type="FunFam" id="3.40.570.10:FF:000007">
    <property type="entry name" value="Alkaline nuclease"/>
    <property type="match status" value="1"/>
</dbReference>
<evidence type="ECO:0000256" key="5">
    <source>
        <dbReference type="PIRSR" id="PIRSR640255-2"/>
    </source>
</evidence>
<dbReference type="InterPro" id="IPR044929">
    <property type="entry name" value="DNA/RNA_non-sp_Endonuclease_sf"/>
</dbReference>
<sequence>MHLVNHSATKMIVYNKLSLLSFVVALFIPINGQDCVWNKETDFPSSNPPLIVDNADGHIVLPVLEEGERIVRVPAGTTLTIACSEYSLDSFGVPAVTAVCVQDLVLDVDGTIDVCFDATLETTLWTEHVLHGHSISAKEIDPSRPSFKSSTGFFTVPMSTVYSQKSQLQLMIDVLGDEDLANTIIDTHKEWYFAKGHMSPDADFVTEAEQDATYYFINALPQWQAFNNGNWKHMEERTRTLAEDHGTDMRIISGGFNILNLDDINANPVEIFLGETAGEMVVPAPALTWKVVFEESSNKAAALVGINNPHIDMAPETLCTDICDQLLWIDFDIEDLAHGYTYCCTVEDLRAVIPDVPDIGSVDLLDQ</sequence>
<gene>
    <name evidence="7" type="ORF">MNOR_LOCUS20399</name>
</gene>
<feature type="binding site" evidence="5">
    <location>
        <position position="227"/>
    </location>
    <ligand>
        <name>Mg(2+)</name>
        <dbReference type="ChEBI" id="CHEBI:18420"/>
        <note>catalytic</note>
    </ligand>
</feature>
<organism evidence="7 8">
    <name type="scientific">Meganyctiphanes norvegica</name>
    <name type="common">Northern krill</name>
    <name type="synonym">Thysanopoda norvegica</name>
    <dbReference type="NCBI Taxonomy" id="48144"/>
    <lineage>
        <taxon>Eukaryota</taxon>
        <taxon>Metazoa</taxon>
        <taxon>Ecdysozoa</taxon>
        <taxon>Arthropoda</taxon>
        <taxon>Crustacea</taxon>
        <taxon>Multicrustacea</taxon>
        <taxon>Malacostraca</taxon>
        <taxon>Eumalacostraca</taxon>
        <taxon>Eucarida</taxon>
        <taxon>Euphausiacea</taxon>
        <taxon>Euphausiidae</taxon>
        <taxon>Meganyctiphanes</taxon>
    </lineage>
</organism>
<keyword evidence="3" id="KW-0378">Hydrolase</keyword>
<name>A0AAV2R6A7_MEGNR</name>
<keyword evidence="5" id="KW-0479">Metal-binding</keyword>
<accession>A0AAV2R6A7</accession>
<dbReference type="GO" id="GO:0005743">
    <property type="term" value="C:mitochondrial inner membrane"/>
    <property type="evidence" value="ECO:0007669"/>
    <property type="project" value="TreeGrafter"/>
</dbReference>
<dbReference type="Gene3D" id="3.40.570.10">
    <property type="entry name" value="Extracellular Endonuclease, subunit A"/>
    <property type="match status" value="1"/>
</dbReference>
<dbReference type="GO" id="GO:0000014">
    <property type="term" value="F:single-stranded DNA endodeoxyribonuclease activity"/>
    <property type="evidence" value="ECO:0007669"/>
    <property type="project" value="TreeGrafter"/>
</dbReference>
<dbReference type="Pfam" id="PF01223">
    <property type="entry name" value="Endonuclease_NS"/>
    <property type="match status" value="1"/>
</dbReference>
<evidence type="ECO:0000313" key="8">
    <source>
        <dbReference type="Proteomes" id="UP001497623"/>
    </source>
</evidence>
<evidence type="ECO:0000259" key="6">
    <source>
        <dbReference type="SMART" id="SM00892"/>
    </source>
</evidence>
<comment type="similarity">
    <text evidence="1">Belongs to the DNA/RNA non-specific endonuclease family.</text>
</comment>
<keyword evidence="3" id="KW-0255">Endonuclease</keyword>
<dbReference type="InterPro" id="IPR044925">
    <property type="entry name" value="His-Me_finger_sf"/>
</dbReference>
<dbReference type="GO" id="GO:0006309">
    <property type="term" value="P:apoptotic DNA fragmentation"/>
    <property type="evidence" value="ECO:0007669"/>
    <property type="project" value="TreeGrafter"/>
</dbReference>
<evidence type="ECO:0000256" key="3">
    <source>
        <dbReference type="ARBA" id="ARBA00022759"/>
    </source>
</evidence>
<comment type="caution">
    <text evidence="7">The sequence shown here is derived from an EMBL/GenBank/DDBJ whole genome shotgun (WGS) entry which is preliminary data.</text>
</comment>
<dbReference type="SUPFAM" id="SSF54060">
    <property type="entry name" value="His-Me finger endonucleases"/>
    <property type="match status" value="1"/>
</dbReference>
<dbReference type="PANTHER" id="PTHR13966">
    <property type="entry name" value="ENDONUCLEASE RELATED"/>
    <property type="match status" value="1"/>
</dbReference>
<dbReference type="SMART" id="SM00892">
    <property type="entry name" value="Endonuclease_NS"/>
    <property type="match status" value="1"/>
</dbReference>
<protein>
    <recommendedName>
        <fullName evidence="6">DNA/RNA non-specific endonuclease/pyrophosphatase/phosphodiesterase domain-containing protein</fullName>
    </recommendedName>
</protein>
<reference evidence="7 8" key="1">
    <citation type="submission" date="2024-05" db="EMBL/GenBank/DDBJ databases">
        <authorList>
            <person name="Wallberg A."/>
        </authorList>
    </citation>
    <scope>NUCLEOTIDE SEQUENCE [LARGE SCALE GENOMIC DNA]</scope>
</reference>
<evidence type="ECO:0000256" key="1">
    <source>
        <dbReference type="ARBA" id="ARBA00010052"/>
    </source>
</evidence>
<dbReference type="PANTHER" id="PTHR13966:SF17">
    <property type="entry name" value="ENDONUCLEASE-RELATED"/>
    <property type="match status" value="1"/>
</dbReference>
<evidence type="ECO:0000256" key="2">
    <source>
        <dbReference type="ARBA" id="ARBA00022722"/>
    </source>
</evidence>
<feature type="active site" description="Proton acceptor" evidence="4">
    <location>
        <position position="197"/>
    </location>
</feature>
<dbReference type="GO" id="GO:0003676">
    <property type="term" value="F:nucleic acid binding"/>
    <property type="evidence" value="ECO:0007669"/>
    <property type="project" value="InterPro"/>
</dbReference>
<keyword evidence="8" id="KW-1185">Reference proteome</keyword>
<evidence type="ECO:0000256" key="4">
    <source>
        <dbReference type="PIRSR" id="PIRSR640255-1"/>
    </source>
</evidence>
<dbReference type="CDD" id="cd00091">
    <property type="entry name" value="NUC"/>
    <property type="match status" value="1"/>
</dbReference>
<proteinExistence type="inferred from homology"/>
<dbReference type="InterPro" id="IPR001604">
    <property type="entry name" value="Endo_G_ENPP1-like_dom"/>
</dbReference>
<keyword evidence="2" id="KW-0540">Nuclease</keyword>
<dbReference type="Proteomes" id="UP001497623">
    <property type="component" value="Unassembled WGS sequence"/>
</dbReference>